<protein>
    <submittedName>
        <fullName evidence="1">YolD-like family protein</fullName>
    </submittedName>
</protein>
<comment type="caution">
    <text evidence="1">The sequence shown here is derived from an EMBL/GenBank/DDBJ whole genome shotgun (WGS) entry which is preliminary data.</text>
</comment>
<keyword evidence="2" id="KW-1185">Reference proteome</keyword>
<evidence type="ECO:0000313" key="2">
    <source>
        <dbReference type="Proteomes" id="UP001597383"/>
    </source>
</evidence>
<organism evidence="1 2">
    <name type="scientific">Ornithinibacillus salinisoli</name>
    <dbReference type="NCBI Taxonomy" id="1848459"/>
    <lineage>
        <taxon>Bacteria</taxon>
        <taxon>Bacillati</taxon>
        <taxon>Bacillota</taxon>
        <taxon>Bacilli</taxon>
        <taxon>Bacillales</taxon>
        <taxon>Bacillaceae</taxon>
        <taxon>Ornithinibacillus</taxon>
    </lineage>
</organism>
<dbReference type="InterPro" id="IPR014962">
    <property type="entry name" value="YolD"/>
</dbReference>
<accession>A0ABW4W3E9</accession>
<gene>
    <name evidence="1" type="ORF">ACFSJF_17100</name>
</gene>
<reference evidence="2" key="1">
    <citation type="journal article" date="2019" name="Int. J. Syst. Evol. Microbiol.">
        <title>The Global Catalogue of Microorganisms (GCM) 10K type strain sequencing project: providing services to taxonomists for standard genome sequencing and annotation.</title>
        <authorList>
            <consortium name="The Broad Institute Genomics Platform"/>
            <consortium name="The Broad Institute Genome Sequencing Center for Infectious Disease"/>
            <person name="Wu L."/>
            <person name="Ma J."/>
        </authorList>
    </citation>
    <scope>NUCLEOTIDE SEQUENCE [LARGE SCALE GENOMIC DNA]</scope>
    <source>
        <strain evidence="2">R28</strain>
    </source>
</reference>
<dbReference type="RefSeq" id="WP_377557063.1">
    <property type="nucleotide sequence ID" value="NZ_JBHUHQ010000021.1"/>
</dbReference>
<name>A0ABW4W3E9_9BACI</name>
<proteinExistence type="predicted"/>
<dbReference type="PANTHER" id="PTHR40051">
    <property type="entry name" value="IG HYPOTHETICAL 15966"/>
    <property type="match status" value="1"/>
</dbReference>
<dbReference type="Pfam" id="PF08863">
    <property type="entry name" value="YolD"/>
    <property type="match status" value="1"/>
</dbReference>
<dbReference type="PANTHER" id="PTHR40051:SF1">
    <property type="entry name" value="YOLD-LIKE FAMILY PROTEIN"/>
    <property type="match status" value="1"/>
</dbReference>
<dbReference type="EMBL" id="JBHUHQ010000021">
    <property type="protein sequence ID" value="MFD2045998.1"/>
    <property type="molecule type" value="Genomic_DNA"/>
</dbReference>
<sequence>MHDRGSIKWTSMMIPEHVKMLQEIRERQNYKQKPVISDYQKEEINIHLQMAIHNDLTIELEYFKDHDYHKIKGKLLSVDVLNQYVNIEDEYIPLDNLTGTWID</sequence>
<dbReference type="Proteomes" id="UP001597383">
    <property type="component" value="Unassembled WGS sequence"/>
</dbReference>
<evidence type="ECO:0000313" key="1">
    <source>
        <dbReference type="EMBL" id="MFD2045998.1"/>
    </source>
</evidence>